<feature type="region of interest" description="Disordered" evidence="6">
    <location>
        <begin position="1312"/>
        <end position="1340"/>
    </location>
</feature>
<dbReference type="GO" id="GO:0005737">
    <property type="term" value="C:cytoplasm"/>
    <property type="evidence" value="ECO:0007669"/>
    <property type="project" value="TreeGrafter"/>
</dbReference>
<evidence type="ECO:0000313" key="8">
    <source>
        <dbReference type="EMBL" id="KAF3000073.1"/>
    </source>
</evidence>
<dbReference type="SUPFAM" id="SSF54001">
    <property type="entry name" value="Cysteine proteinases"/>
    <property type="match status" value="1"/>
</dbReference>
<evidence type="ECO:0000259" key="7">
    <source>
        <dbReference type="PROSITE" id="PS50600"/>
    </source>
</evidence>
<feature type="compositionally biased region" description="Acidic residues" evidence="6">
    <location>
        <begin position="1320"/>
        <end position="1340"/>
    </location>
</feature>
<feature type="region of interest" description="Disordered" evidence="6">
    <location>
        <begin position="863"/>
        <end position="899"/>
    </location>
</feature>
<feature type="compositionally biased region" description="Polar residues" evidence="6">
    <location>
        <begin position="1237"/>
        <end position="1248"/>
    </location>
</feature>
<dbReference type="Gene3D" id="3.40.395.10">
    <property type="entry name" value="Adenoviral Proteinase, Chain A"/>
    <property type="match status" value="1"/>
</dbReference>
<dbReference type="Pfam" id="PF02902">
    <property type="entry name" value="Peptidase_C48"/>
    <property type="match status" value="1"/>
</dbReference>
<evidence type="ECO:0000256" key="4">
    <source>
        <dbReference type="ARBA" id="ARBA00022786"/>
    </source>
</evidence>
<feature type="compositionally biased region" description="Low complexity" evidence="6">
    <location>
        <begin position="1109"/>
        <end position="1121"/>
    </location>
</feature>
<accession>A0A9P4TBI7</accession>
<feature type="region of interest" description="Disordered" evidence="6">
    <location>
        <begin position="572"/>
        <end position="596"/>
    </location>
</feature>
<dbReference type="PANTHER" id="PTHR46896:SF3">
    <property type="entry name" value="FI06413P-RELATED"/>
    <property type="match status" value="1"/>
</dbReference>
<feature type="compositionally biased region" description="Polar residues" evidence="6">
    <location>
        <begin position="207"/>
        <end position="236"/>
    </location>
</feature>
<dbReference type="InterPro" id="IPR038765">
    <property type="entry name" value="Papain-like_cys_pep_sf"/>
</dbReference>
<reference evidence="8" key="1">
    <citation type="submission" date="2019-04" db="EMBL/GenBank/DDBJ databases">
        <title>Sequencing of skin fungus with MAO and IRED activity.</title>
        <authorList>
            <person name="Marsaioli A.J."/>
            <person name="Bonatto J.M.C."/>
            <person name="Reis Junior O."/>
        </authorList>
    </citation>
    <scope>NUCLEOTIDE SEQUENCE</scope>
    <source>
        <strain evidence="8">30M1</strain>
    </source>
</reference>
<keyword evidence="4" id="KW-0833">Ubl conjugation pathway</keyword>
<feature type="domain" description="Ubiquitin-like protease family profile" evidence="7">
    <location>
        <begin position="648"/>
        <end position="967"/>
    </location>
</feature>
<dbReference type="InterPro" id="IPR003653">
    <property type="entry name" value="Peptidase_C48_C"/>
</dbReference>
<name>A0A9P4TBI7_CURKU</name>
<comment type="similarity">
    <text evidence="1">Belongs to the peptidase C48 family.</text>
</comment>
<keyword evidence="3" id="KW-0645">Protease</keyword>
<evidence type="ECO:0000256" key="3">
    <source>
        <dbReference type="ARBA" id="ARBA00022670"/>
    </source>
</evidence>
<dbReference type="EMBL" id="SWKU01000015">
    <property type="protein sequence ID" value="KAF3000073.1"/>
    <property type="molecule type" value="Genomic_DNA"/>
</dbReference>
<organism evidence="8 9">
    <name type="scientific">Curvularia kusanoi</name>
    <name type="common">Cochliobolus kusanoi</name>
    <dbReference type="NCBI Taxonomy" id="90978"/>
    <lineage>
        <taxon>Eukaryota</taxon>
        <taxon>Fungi</taxon>
        <taxon>Dikarya</taxon>
        <taxon>Ascomycota</taxon>
        <taxon>Pezizomycotina</taxon>
        <taxon>Dothideomycetes</taxon>
        <taxon>Pleosporomycetidae</taxon>
        <taxon>Pleosporales</taxon>
        <taxon>Pleosporineae</taxon>
        <taxon>Pleosporaceae</taxon>
        <taxon>Curvularia</taxon>
    </lineage>
</organism>
<evidence type="ECO:0000256" key="6">
    <source>
        <dbReference type="SAM" id="MobiDB-lite"/>
    </source>
</evidence>
<evidence type="ECO:0000256" key="2">
    <source>
        <dbReference type="ARBA" id="ARBA00022553"/>
    </source>
</evidence>
<feature type="region of interest" description="Disordered" evidence="6">
    <location>
        <begin position="1104"/>
        <end position="1270"/>
    </location>
</feature>
<dbReference type="PROSITE" id="PS50600">
    <property type="entry name" value="ULP_PROTEASE"/>
    <property type="match status" value="1"/>
</dbReference>
<dbReference type="GO" id="GO:0006508">
    <property type="term" value="P:proteolysis"/>
    <property type="evidence" value="ECO:0007669"/>
    <property type="project" value="UniProtKB-KW"/>
</dbReference>
<proteinExistence type="inferred from homology"/>
<dbReference type="GO" id="GO:0016926">
    <property type="term" value="P:protein desumoylation"/>
    <property type="evidence" value="ECO:0007669"/>
    <property type="project" value="TreeGrafter"/>
</dbReference>
<feature type="compositionally biased region" description="Polar residues" evidence="6">
    <location>
        <begin position="864"/>
        <end position="879"/>
    </location>
</feature>
<comment type="caution">
    <text evidence="8">The sequence shown here is derived from an EMBL/GenBank/DDBJ whole genome shotgun (WGS) entry which is preliminary data.</text>
</comment>
<feature type="compositionally biased region" description="Basic and acidic residues" evidence="6">
    <location>
        <begin position="49"/>
        <end position="70"/>
    </location>
</feature>
<dbReference type="GO" id="GO:0005634">
    <property type="term" value="C:nucleus"/>
    <property type="evidence" value="ECO:0007669"/>
    <property type="project" value="TreeGrafter"/>
</dbReference>
<feature type="compositionally biased region" description="Basic and acidic residues" evidence="6">
    <location>
        <begin position="1249"/>
        <end position="1261"/>
    </location>
</feature>
<feature type="compositionally biased region" description="Polar residues" evidence="6">
    <location>
        <begin position="278"/>
        <end position="291"/>
    </location>
</feature>
<evidence type="ECO:0000256" key="5">
    <source>
        <dbReference type="ARBA" id="ARBA00022801"/>
    </source>
</evidence>
<dbReference type="OrthoDB" id="442460at2759"/>
<sequence>MSPKSSNDAATELPPNPWAPAPGPTSQSRDVSIDLTGPGSPTGPYEGDLLPRTDVRLAPRSHDTARRKLSDAVPVPNPARGYAGPSRNMAKPGAGSAFKPTNTLDVMAGQINPSYGRTSKTTYGKRDRPPTAISQQRHGGQQAFLEKNPQYRPTSPAKRRKMGGNYKKTIPTVELVDSDDEHGPGGGPRAEQVPTSRARSAIASRSPQGSTASKHSGTAGTPASQPTSEFRNTDQLMNPRRPRSRRSRVDLKLDDQSEILFDDSTVPAGSPPHGILNMVSSNNSQEHQGTAETPKRSVHRSPPKAGRLRQSADGQTSKHFPPSQMRINESTAEENDRMARQTAVKSRADASLSTSKPAISDRSRDTDHFEGSEDELAKPNTSKMRDKRLPKEHKQSKISTAWQNAQPGDYLLNSFRTYDSGHQKSLLRPTDNPAMFRVMIRDINDNQQTRHMLNLKSVNRALTDDECRIRLTGPLKSDGSRYWFDLAFEDAAAFRHFRDEYAFPACSSQDQVLKSPGHMQNMFNVPLVKNNKIGKDTAVAETLVSSHKDNEQQALPKTPLIKSLIAKTATKTNEAASKPNGLSKPSQSLQSPLRPVRSTRTRVLASDVETHENEREVFKFSQQPGFEKPWPSQLNYGIDEGFLKRRKCTVNYDDLPKLDEEEFLNDSLVNFYLLYLYNELKVPMDRVYFFNTYFFETLTRNTKGRGAINYDAVKSWTRRDDVFSYDHIVVPINENFHWYLAIICNVSNIARRLAVEGSANQSLNLDQMTAESPIPKPATEESNDVPDAKTENETDDAVQVLETPIDPGAEPEEENLFEEERRLSLVDPEKTNSEDQPLPNVPEYYDEPTPQAVTVTAAVPTAQSGDDSIQLTPLQSKQQAKGKNKQKPAAPKRDPENPTIMVLDSLGGAHSNATKALREWLRAEGLDKRSMDAELDNKAVYAKPQHVPMQSNFSDCGLYVLGYAKKFFADPDDFKNKLLKGEMSTETDWPDMDASKMRTDIRDLVISLYKAQQHAHREASKARKALKAKSTPTPPSEPEPNTTKPTMKQPSTVETGAQKVPQTDQKSSSMTTSSTPGSPVARRLATPLASKVQVGTTPPHVVIDDQEAASEAASSKSATSKLSPVKRTRSIEVRISTSPKIDTSTYVRYDGAAEPSLQRPQKHVDRMSPSRVRSTDTTSRKTKPASPVQSHRRSGSNNDPISLDDSQDLDAPVQRQHRNIHPEIIELDRSQELITAPSKQPSRSPQAHRNTDRRATEREDSIQDGMSQDWLESRDLKRAIRASLNDAPRGPTAALDAALVADSQTAAEVIEVPETQPMEVDQDDAVVPESPEMDWEPESS</sequence>
<feature type="compositionally biased region" description="Basic and acidic residues" evidence="6">
    <location>
        <begin position="1220"/>
        <end position="1231"/>
    </location>
</feature>
<feature type="compositionally biased region" description="Polar residues" evidence="6">
    <location>
        <begin position="1135"/>
        <end position="1146"/>
    </location>
</feature>
<dbReference type="GO" id="GO:0070139">
    <property type="term" value="F:SUMO-specific endopeptidase activity"/>
    <property type="evidence" value="ECO:0007669"/>
    <property type="project" value="TreeGrafter"/>
</dbReference>
<feature type="compositionally biased region" description="Polar residues" evidence="6">
    <location>
        <begin position="1048"/>
        <end position="1066"/>
    </location>
</feature>
<keyword evidence="2" id="KW-0597">Phosphoprotein</keyword>
<feature type="compositionally biased region" description="Pro residues" evidence="6">
    <location>
        <begin position="14"/>
        <end position="23"/>
    </location>
</feature>
<feature type="region of interest" description="Disordered" evidence="6">
    <location>
        <begin position="764"/>
        <end position="847"/>
    </location>
</feature>
<feature type="region of interest" description="Disordered" evidence="6">
    <location>
        <begin position="1015"/>
        <end position="1081"/>
    </location>
</feature>
<feature type="compositionally biased region" description="Polar residues" evidence="6">
    <location>
        <begin position="111"/>
        <end position="122"/>
    </location>
</feature>
<feature type="compositionally biased region" description="Basic and acidic residues" evidence="6">
    <location>
        <begin position="359"/>
        <end position="395"/>
    </location>
</feature>
<protein>
    <recommendedName>
        <fullName evidence="7">Ubiquitin-like protease family profile domain-containing protein</fullName>
    </recommendedName>
</protein>
<feature type="region of interest" description="Disordered" evidence="6">
    <location>
        <begin position="1"/>
        <end position="399"/>
    </location>
</feature>
<feature type="compositionally biased region" description="Low complexity" evidence="6">
    <location>
        <begin position="582"/>
        <end position="593"/>
    </location>
</feature>
<keyword evidence="5" id="KW-0378">Hydrolase</keyword>
<dbReference type="Proteomes" id="UP000801428">
    <property type="component" value="Unassembled WGS sequence"/>
</dbReference>
<gene>
    <name evidence="8" type="ORF">E8E13_001774</name>
</gene>
<feature type="compositionally biased region" description="Basic and acidic residues" evidence="6">
    <location>
        <begin position="818"/>
        <end position="833"/>
    </location>
</feature>
<feature type="compositionally biased region" description="Low complexity" evidence="6">
    <location>
        <begin position="196"/>
        <end position="206"/>
    </location>
</feature>
<dbReference type="PANTHER" id="PTHR46896">
    <property type="entry name" value="SENTRIN-SPECIFIC PROTEASE"/>
    <property type="match status" value="1"/>
</dbReference>
<evidence type="ECO:0000313" key="9">
    <source>
        <dbReference type="Proteomes" id="UP000801428"/>
    </source>
</evidence>
<evidence type="ECO:0000256" key="1">
    <source>
        <dbReference type="ARBA" id="ARBA00005234"/>
    </source>
</evidence>
<dbReference type="InterPro" id="IPR051947">
    <property type="entry name" value="Sentrin-specific_protease"/>
</dbReference>
<keyword evidence="9" id="KW-1185">Reference proteome</keyword>